<evidence type="ECO:0000313" key="1">
    <source>
        <dbReference type="EMBL" id="KAA6316652.1"/>
    </source>
</evidence>
<comment type="caution">
    <text evidence="1">The sequence shown here is derived from an EMBL/GenBank/DDBJ whole genome shotgun (WGS) entry which is preliminary data.</text>
</comment>
<gene>
    <name evidence="1" type="ORF">EZS27_033063</name>
</gene>
<proteinExistence type="predicted"/>
<accession>A0A5J4Q541</accession>
<dbReference type="AlphaFoldDB" id="A0A5J4Q541"/>
<sequence>NFTTINGGLVLTSLIKMIRKIAGVDVETGGLSANFDNILLYGGGTYAQAMQNLAKIILRHDGSGQLAGGNLTWDTAGNVNIIDGKLSIANEKILLNKDGSGKLANGNISWDVNGNIDVIGKFESSASGNRIVIDPTTNSIKMINSNGKTVCEMSFYSSAEGISVARVRLRGYNTAEEILSETTLEGGLIATYTLNNNIGYDMNIGAKNGITFYQNGVLKKTYPAS</sequence>
<name>A0A5J4Q541_9ZZZZ</name>
<organism evidence="1">
    <name type="scientific">termite gut metagenome</name>
    <dbReference type="NCBI Taxonomy" id="433724"/>
    <lineage>
        <taxon>unclassified sequences</taxon>
        <taxon>metagenomes</taxon>
        <taxon>organismal metagenomes</taxon>
    </lineage>
</organism>
<feature type="non-terminal residue" evidence="1">
    <location>
        <position position="1"/>
    </location>
</feature>
<dbReference type="EMBL" id="SNRY01004802">
    <property type="protein sequence ID" value="KAA6316652.1"/>
    <property type="molecule type" value="Genomic_DNA"/>
</dbReference>
<protein>
    <submittedName>
        <fullName evidence="1">Uncharacterized protein</fullName>
    </submittedName>
</protein>
<reference evidence="1" key="1">
    <citation type="submission" date="2019-03" db="EMBL/GenBank/DDBJ databases">
        <title>Single cell metagenomics reveals metabolic interactions within the superorganism composed of flagellate Streblomastix strix and complex community of Bacteroidetes bacteria on its surface.</title>
        <authorList>
            <person name="Treitli S.C."/>
            <person name="Kolisko M."/>
            <person name="Husnik F."/>
            <person name="Keeling P."/>
            <person name="Hampl V."/>
        </authorList>
    </citation>
    <scope>NUCLEOTIDE SEQUENCE</scope>
    <source>
        <strain evidence="1">STM</strain>
    </source>
</reference>